<reference evidence="4 5" key="1">
    <citation type="submission" date="2016-10" db="EMBL/GenBank/DDBJ databases">
        <authorList>
            <person name="de Groot N.N."/>
        </authorList>
    </citation>
    <scope>NUCLEOTIDE SEQUENCE [LARGE SCALE GENOMIC DNA]</scope>
    <source>
        <strain evidence="4 5">DSM 15123</strain>
    </source>
</reference>
<name>A0A1H8G364_9BURK</name>
<keyword evidence="2" id="KW-0378">Hydrolase</keyword>
<comment type="similarity">
    <text evidence="1">Belongs to the 'GDXG' lipolytic enzyme family.</text>
</comment>
<dbReference type="Gene3D" id="3.40.50.1820">
    <property type="entry name" value="alpha/beta hydrolase"/>
    <property type="match status" value="1"/>
</dbReference>
<dbReference type="InterPro" id="IPR029058">
    <property type="entry name" value="AB_hydrolase_fold"/>
</dbReference>
<sequence length="326" mass="35777">MHLPDPHIQPEAWRHLKPHVRNLLQRIHRKPRPPMESLPVDLAREAYAMGSHVLEVEAPALARIEDLQIPNRGGHPMPARLYAPVPEGQAVLPVLVFFHGGGFVVGSVETHDTLCRVLSHLSGCAVLSVDYRLAPEHKFPAAFNDAWDAVLWLTQHAAVLGLDETRIAVGGDSAGGTLAAGCAVQAAQEGVPLRLQLLFYPGMQAEPLTPSRKLYAEGFLLTEPQIQWMFHSFVEDPSQFADWRFAPIHADHVDGVAPLWIGLAECDPIVDDSLLWADKLRAAGVPVELEIYNGVIHEFIKMGHAIPEARQAHADAARALRAALQP</sequence>
<dbReference type="InterPro" id="IPR013094">
    <property type="entry name" value="AB_hydrolase_3"/>
</dbReference>
<protein>
    <submittedName>
        <fullName evidence="4">Acetyl esterase</fullName>
    </submittedName>
</protein>
<accession>A0A1H8G364</accession>
<keyword evidence="5" id="KW-1185">Reference proteome</keyword>
<evidence type="ECO:0000256" key="2">
    <source>
        <dbReference type="ARBA" id="ARBA00022801"/>
    </source>
</evidence>
<evidence type="ECO:0000313" key="5">
    <source>
        <dbReference type="Proteomes" id="UP000199531"/>
    </source>
</evidence>
<dbReference type="PANTHER" id="PTHR23025:SF4">
    <property type="entry name" value="ALPHA_BETA HYDROLASE FOLD-3 DOMAIN-CONTAINING PROTEIN"/>
    <property type="match status" value="1"/>
</dbReference>
<proteinExistence type="inferred from homology"/>
<dbReference type="SUPFAM" id="SSF53474">
    <property type="entry name" value="alpha/beta-Hydrolases"/>
    <property type="match status" value="1"/>
</dbReference>
<dbReference type="Pfam" id="PF07859">
    <property type="entry name" value="Abhydrolase_3"/>
    <property type="match status" value="1"/>
</dbReference>
<dbReference type="PANTHER" id="PTHR23025">
    <property type="entry name" value="TRIACYLGLYCEROL LIPASE"/>
    <property type="match status" value="1"/>
</dbReference>
<dbReference type="EMBL" id="FOCW01000001">
    <property type="protein sequence ID" value="SEN37937.1"/>
    <property type="molecule type" value="Genomic_DNA"/>
</dbReference>
<gene>
    <name evidence="4" type="ORF">SAMN02745977_01276</name>
</gene>
<dbReference type="GO" id="GO:0004806">
    <property type="term" value="F:triacylglycerol lipase activity"/>
    <property type="evidence" value="ECO:0007669"/>
    <property type="project" value="TreeGrafter"/>
</dbReference>
<evidence type="ECO:0000313" key="4">
    <source>
        <dbReference type="EMBL" id="SEN37937.1"/>
    </source>
</evidence>
<evidence type="ECO:0000259" key="3">
    <source>
        <dbReference type="Pfam" id="PF07859"/>
    </source>
</evidence>
<evidence type="ECO:0000256" key="1">
    <source>
        <dbReference type="ARBA" id="ARBA00010515"/>
    </source>
</evidence>
<dbReference type="Proteomes" id="UP000199531">
    <property type="component" value="Unassembled WGS sequence"/>
</dbReference>
<dbReference type="GO" id="GO:0005829">
    <property type="term" value="C:cytosol"/>
    <property type="evidence" value="ECO:0007669"/>
    <property type="project" value="TreeGrafter"/>
</dbReference>
<feature type="domain" description="Alpha/beta hydrolase fold-3" evidence="3">
    <location>
        <begin position="95"/>
        <end position="300"/>
    </location>
</feature>
<dbReference type="GO" id="GO:0019433">
    <property type="term" value="P:triglyceride catabolic process"/>
    <property type="evidence" value="ECO:0007669"/>
    <property type="project" value="TreeGrafter"/>
</dbReference>
<organism evidence="4 5">
    <name type="scientific">Brachymonas denitrificans DSM 15123</name>
    <dbReference type="NCBI Taxonomy" id="1121117"/>
    <lineage>
        <taxon>Bacteria</taxon>
        <taxon>Pseudomonadati</taxon>
        <taxon>Pseudomonadota</taxon>
        <taxon>Betaproteobacteria</taxon>
        <taxon>Burkholderiales</taxon>
        <taxon>Comamonadaceae</taxon>
        <taxon>Brachymonas</taxon>
    </lineage>
</organism>
<dbReference type="RefSeq" id="WP_091815201.1">
    <property type="nucleotide sequence ID" value="NZ_FOCW01000001.1"/>
</dbReference>
<dbReference type="OrthoDB" id="9794445at2"/>
<dbReference type="STRING" id="1121117.SAMN02745977_01276"/>
<dbReference type="GO" id="GO:0004771">
    <property type="term" value="F:sterol ester esterase activity"/>
    <property type="evidence" value="ECO:0007669"/>
    <property type="project" value="TreeGrafter"/>
</dbReference>
<dbReference type="InterPro" id="IPR002168">
    <property type="entry name" value="Lipase_GDXG_HIS_AS"/>
</dbReference>
<dbReference type="AlphaFoldDB" id="A0A1H8G364"/>
<dbReference type="PROSITE" id="PS01173">
    <property type="entry name" value="LIPASE_GDXG_HIS"/>
    <property type="match status" value="1"/>
</dbReference>